<keyword evidence="3" id="KW-0813">Transport</keyword>
<proteinExistence type="inferred from homology"/>
<evidence type="ECO:0000256" key="2">
    <source>
        <dbReference type="ARBA" id="ARBA00007998"/>
    </source>
</evidence>
<gene>
    <name evidence="10" type="ORF">HLI_05860</name>
</gene>
<dbReference type="KEGG" id="hli:HLI_05860"/>
<evidence type="ECO:0000256" key="7">
    <source>
        <dbReference type="ARBA" id="ARBA00023136"/>
    </source>
</evidence>
<evidence type="ECO:0000256" key="6">
    <source>
        <dbReference type="ARBA" id="ARBA00022989"/>
    </source>
</evidence>
<keyword evidence="5 9" id="KW-0812">Transmembrane</keyword>
<dbReference type="NCBIfam" id="TIGR00912">
    <property type="entry name" value="2A0309"/>
    <property type="match status" value="1"/>
</dbReference>
<evidence type="ECO:0000256" key="5">
    <source>
        <dbReference type="ARBA" id="ARBA00022692"/>
    </source>
</evidence>
<keyword evidence="6 9" id="KW-1133">Transmembrane helix</keyword>
<feature type="transmembrane region" description="Helical" evidence="9">
    <location>
        <begin position="301"/>
        <end position="326"/>
    </location>
</feature>
<dbReference type="OrthoDB" id="2446105at2"/>
<evidence type="ECO:0000256" key="4">
    <source>
        <dbReference type="ARBA" id="ARBA00022544"/>
    </source>
</evidence>
<feature type="transmembrane region" description="Helical" evidence="9">
    <location>
        <begin position="122"/>
        <end position="146"/>
    </location>
</feature>
<feature type="transmembrane region" description="Helical" evidence="9">
    <location>
        <begin position="223"/>
        <end position="245"/>
    </location>
</feature>
<keyword evidence="4" id="KW-0309">Germination</keyword>
<keyword evidence="7 9" id="KW-0472">Membrane</keyword>
<organism evidence="10 11">
    <name type="scientific">Halobacillus litoralis</name>
    <dbReference type="NCBI Taxonomy" id="45668"/>
    <lineage>
        <taxon>Bacteria</taxon>
        <taxon>Bacillati</taxon>
        <taxon>Bacillota</taxon>
        <taxon>Bacilli</taxon>
        <taxon>Bacillales</taxon>
        <taxon>Bacillaceae</taxon>
        <taxon>Halobacillus</taxon>
    </lineage>
</organism>
<dbReference type="GO" id="GO:0009847">
    <property type="term" value="P:spore germination"/>
    <property type="evidence" value="ECO:0007669"/>
    <property type="project" value="InterPro"/>
</dbReference>
<dbReference type="Pfam" id="PF03845">
    <property type="entry name" value="Spore_permease"/>
    <property type="match status" value="1"/>
</dbReference>
<feature type="transmembrane region" description="Helical" evidence="9">
    <location>
        <begin position="375"/>
        <end position="397"/>
    </location>
</feature>
<dbReference type="InterPro" id="IPR004761">
    <property type="entry name" value="Spore_GerAB"/>
</dbReference>
<dbReference type="PANTHER" id="PTHR34975:SF2">
    <property type="entry name" value="SPORE GERMINATION PROTEIN A2"/>
    <property type="match status" value="1"/>
</dbReference>
<sequence>MRWGHQGSGKIVNNQSNPDQKLNQNQQNQNPIQTQAPTQTSQKPEQKLSRRQFFFIIIQTQIGVGVLSIPYELHKVAKQDGWISLLIAGLLLQLVLFVLWALARNYPELTLFQINEKLFSKWLGKFISFVYIIYFLGVGTLIILLFGRMISLWVLPNTPLWVLALLMIAACIYLVDGGLLIMGRVYTMFSFLLVVLILLVTYSMKEMNIIYLFPILETGWGKIFTGVNKAILSFFGFIVSLVIFPKVEGKPKDKLKTIFLAHWFVVVFYLYIVLASFTFFSTKELPLVPEPLLYMLKSFELPVIARIDLFFISIWIISVATSYATYVYMASIGLKEIFQTQQTGRFLIVFGMITFFITVYVGFDMKKLEFFNQAVIYSGYVFSITLPLLMLPLSFLFKKIKKGQN</sequence>
<feature type="transmembrane region" description="Helical" evidence="9">
    <location>
        <begin position="346"/>
        <end position="363"/>
    </location>
</feature>
<feature type="transmembrane region" description="Helical" evidence="9">
    <location>
        <begin position="83"/>
        <end position="102"/>
    </location>
</feature>
<protein>
    <submittedName>
        <fullName evidence="10">Uncharacterized protein</fullName>
    </submittedName>
</protein>
<evidence type="ECO:0000313" key="10">
    <source>
        <dbReference type="EMBL" id="QAS51792.1"/>
    </source>
</evidence>
<dbReference type="AlphaFoldDB" id="A0A410MAM1"/>
<evidence type="ECO:0000256" key="3">
    <source>
        <dbReference type="ARBA" id="ARBA00022448"/>
    </source>
</evidence>
<dbReference type="PANTHER" id="PTHR34975">
    <property type="entry name" value="SPORE GERMINATION PROTEIN A2"/>
    <property type="match status" value="1"/>
</dbReference>
<feature type="transmembrane region" description="Helical" evidence="9">
    <location>
        <begin position="53"/>
        <end position="71"/>
    </location>
</feature>
<feature type="region of interest" description="Disordered" evidence="8">
    <location>
        <begin position="1"/>
        <end position="44"/>
    </location>
</feature>
<reference evidence="10 11" key="1">
    <citation type="submission" date="2018-01" db="EMBL/GenBank/DDBJ databases">
        <title>The whole genome sequencing and assembly of Halobacillus litoralis ERB031 strain.</title>
        <authorList>
            <person name="Lee S.-J."/>
            <person name="Park M.-K."/>
            <person name="Kim J.-Y."/>
            <person name="Lee Y.-J."/>
            <person name="Yi H."/>
            <person name="Bahn Y.-S."/>
            <person name="Kim J.F."/>
            <person name="Lee D.-W."/>
        </authorList>
    </citation>
    <scope>NUCLEOTIDE SEQUENCE [LARGE SCALE GENOMIC DNA]</scope>
    <source>
        <strain evidence="10 11">ERB 031</strain>
    </source>
</reference>
<feature type="compositionally biased region" description="Low complexity" evidence="8">
    <location>
        <begin position="17"/>
        <end position="40"/>
    </location>
</feature>
<feature type="transmembrane region" description="Helical" evidence="9">
    <location>
        <begin position="257"/>
        <end position="281"/>
    </location>
</feature>
<feature type="transmembrane region" description="Helical" evidence="9">
    <location>
        <begin position="185"/>
        <end position="203"/>
    </location>
</feature>
<evidence type="ECO:0000256" key="9">
    <source>
        <dbReference type="SAM" id="Phobius"/>
    </source>
</evidence>
<feature type="transmembrane region" description="Helical" evidence="9">
    <location>
        <begin position="158"/>
        <end position="176"/>
    </location>
</feature>
<dbReference type="Proteomes" id="UP000287756">
    <property type="component" value="Chromosome"/>
</dbReference>
<comment type="subcellular location">
    <subcellularLocation>
        <location evidence="1">Membrane</location>
        <topology evidence="1">Multi-pass membrane protein</topology>
    </subcellularLocation>
</comment>
<name>A0A410MAM1_9BACI</name>
<dbReference type="GO" id="GO:0016020">
    <property type="term" value="C:membrane"/>
    <property type="evidence" value="ECO:0007669"/>
    <property type="project" value="UniProtKB-SubCell"/>
</dbReference>
<dbReference type="Gene3D" id="1.20.1740.10">
    <property type="entry name" value="Amino acid/polyamine transporter I"/>
    <property type="match status" value="1"/>
</dbReference>
<accession>A0A410MAM1</accession>
<evidence type="ECO:0000256" key="8">
    <source>
        <dbReference type="SAM" id="MobiDB-lite"/>
    </source>
</evidence>
<evidence type="ECO:0000313" key="11">
    <source>
        <dbReference type="Proteomes" id="UP000287756"/>
    </source>
</evidence>
<dbReference type="EMBL" id="CP026118">
    <property type="protein sequence ID" value="QAS51792.1"/>
    <property type="molecule type" value="Genomic_DNA"/>
</dbReference>
<evidence type="ECO:0000256" key="1">
    <source>
        <dbReference type="ARBA" id="ARBA00004141"/>
    </source>
</evidence>
<comment type="similarity">
    <text evidence="2">Belongs to the amino acid-polyamine-organocation (APC) superfamily. Spore germination protein (SGP) (TC 2.A.3.9) family.</text>
</comment>